<sequence>MSEAVYTVRGMTCDHCVRAVTEEVGKIDGVTGVEVDLPTGKVTVASNQELNVDDVRAAVDEAGYELTA</sequence>
<dbReference type="PROSITE" id="PS50846">
    <property type="entry name" value="HMA_2"/>
    <property type="match status" value="1"/>
</dbReference>
<protein>
    <submittedName>
        <fullName evidence="4">Heavy-metal-associated domain-containing protein</fullName>
    </submittedName>
</protein>
<dbReference type="NCBIfam" id="TIGR00003">
    <property type="entry name" value="copper ion binding protein"/>
    <property type="match status" value="1"/>
</dbReference>
<dbReference type="Proteomes" id="UP001501624">
    <property type="component" value="Unassembled WGS sequence"/>
</dbReference>
<dbReference type="PROSITE" id="PS01047">
    <property type="entry name" value="HMA_1"/>
    <property type="match status" value="1"/>
</dbReference>
<evidence type="ECO:0000313" key="5">
    <source>
        <dbReference type="Proteomes" id="UP001501624"/>
    </source>
</evidence>
<gene>
    <name evidence="4" type="ORF">GCM10022380_80740</name>
</gene>
<dbReference type="Pfam" id="PF00403">
    <property type="entry name" value="HMA"/>
    <property type="match status" value="1"/>
</dbReference>
<dbReference type="InterPro" id="IPR000428">
    <property type="entry name" value="Cu-bd"/>
</dbReference>
<dbReference type="InterPro" id="IPR006122">
    <property type="entry name" value="HMA_Cu_ion-bd"/>
</dbReference>
<dbReference type="InterPro" id="IPR006121">
    <property type="entry name" value="HMA_dom"/>
</dbReference>
<dbReference type="PRINTS" id="PR00944">
    <property type="entry name" value="CUEXPORT"/>
</dbReference>
<name>A0ABP7JPG6_9PSEU</name>
<proteinExistence type="predicted"/>
<keyword evidence="1" id="KW-0479">Metal-binding</keyword>
<dbReference type="CDD" id="cd00371">
    <property type="entry name" value="HMA"/>
    <property type="match status" value="1"/>
</dbReference>
<evidence type="ECO:0000259" key="3">
    <source>
        <dbReference type="PROSITE" id="PS50846"/>
    </source>
</evidence>
<keyword evidence="2" id="KW-0186">Copper</keyword>
<organism evidence="4 5">
    <name type="scientific">Amycolatopsis tucumanensis</name>
    <dbReference type="NCBI Taxonomy" id="401106"/>
    <lineage>
        <taxon>Bacteria</taxon>
        <taxon>Bacillati</taxon>
        <taxon>Actinomycetota</taxon>
        <taxon>Actinomycetes</taxon>
        <taxon>Pseudonocardiales</taxon>
        <taxon>Pseudonocardiaceae</taxon>
        <taxon>Amycolatopsis</taxon>
    </lineage>
</organism>
<dbReference type="SUPFAM" id="SSF55008">
    <property type="entry name" value="HMA, heavy metal-associated domain"/>
    <property type="match status" value="1"/>
</dbReference>
<dbReference type="InterPro" id="IPR036163">
    <property type="entry name" value="HMA_dom_sf"/>
</dbReference>
<accession>A0ABP7JPG6</accession>
<dbReference type="Gene3D" id="3.30.70.100">
    <property type="match status" value="1"/>
</dbReference>
<evidence type="ECO:0000256" key="2">
    <source>
        <dbReference type="ARBA" id="ARBA00023008"/>
    </source>
</evidence>
<reference evidence="5" key="1">
    <citation type="journal article" date="2019" name="Int. J. Syst. Evol. Microbiol.">
        <title>The Global Catalogue of Microorganisms (GCM) 10K type strain sequencing project: providing services to taxonomists for standard genome sequencing and annotation.</title>
        <authorList>
            <consortium name="The Broad Institute Genomics Platform"/>
            <consortium name="The Broad Institute Genome Sequencing Center for Infectious Disease"/>
            <person name="Wu L."/>
            <person name="Ma J."/>
        </authorList>
    </citation>
    <scope>NUCLEOTIDE SEQUENCE [LARGE SCALE GENOMIC DNA]</scope>
    <source>
        <strain evidence="5">JCM 17017</strain>
    </source>
</reference>
<dbReference type="EMBL" id="BAABCM010000019">
    <property type="protein sequence ID" value="GAA3850467.1"/>
    <property type="molecule type" value="Genomic_DNA"/>
</dbReference>
<keyword evidence="5" id="KW-1185">Reference proteome</keyword>
<comment type="caution">
    <text evidence="4">The sequence shown here is derived from an EMBL/GenBank/DDBJ whole genome shotgun (WGS) entry which is preliminary data.</text>
</comment>
<dbReference type="RefSeq" id="WP_237337620.1">
    <property type="nucleotide sequence ID" value="NZ_BAABCM010000019.1"/>
</dbReference>
<feature type="domain" description="HMA" evidence="3">
    <location>
        <begin position="2"/>
        <end position="67"/>
    </location>
</feature>
<dbReference type="InterPro" id="IPR017969">
    <property type="entry name" value="Heavy-metal-associated_CS"/>
</dbReference>
<evidence type="ECO:0000256" key="1">
    <source>
        <dbReference type="ARBA" id="ARBA00022723"/>
    </source>
</evidence>
<evidence type="ECO:0000313" key="4">
    <source>
        <dbReference type="EMBL" id="GAA3850467.1"/>
    </source>
</evidence>